<dbReference type="PANTHER" id="PTHR43649:SF31">
    <property type="entry name" value="SN-GLYCEROL-3-PHOSPHATE-BINDING PERIPLASMIC PROTEIN UGPB"/>
    <property type="match status" value="1"/>
</dbReference>
<evidence type="ECO:0000256" key="1">
    <source>
        <dbReference type="ARBA" id="ARBA00004196"/>
    </source>
</evidence>
<keyword evidence="4" id="KW-0732">Signal</keyword>
<name>A0A263D2N9_9PSEU</name>
<evidence type="ECO:0000313" key="6">
    <source>
        <dbReference type="EMBL" id="OZM71897.1"/>
    </source>
</evidence>
<dbReference type="InterPro" id="IPR050490">
    <property type="entry name" value="Bact_solute-bd_prot1"/>
</dbReference>
<dbReference type="Pfam" id="PF13416">
    <property type="entry name" value="SBP_bac_8"/>
    <property type="match status" value="1"/>
</dbReference>
<evidence type="ECO:0000256" key="5">
    <source>
        <dbReference type="SAM" id="MobiDB-lite"/>
    </source>
</evidence>
<sequence length="485" mass="51669">MSNTRDHDGRVTVSVWFADYPFSTYEGEPFLAPVRRMAAAFERAHPGYRIDVGSRFFPSMAGEIRDAVATGTVPHLAAYYAGDSRLALDQRAADGSALFTPVGRAIGDRTEILGEPVVSGDLLPAVRDFHSHGGELVSLPMTATTTVLYANTTLLARAGVDRLPGTWREVEHACRRIAALPDGPSHCITWAVHGWIVQQAVAQQGGTIADRGNGRNGEAGTVDLATGEILAYARWWRGLHRDGHYLDPGTEGDWAAAFAAFDRQQVAMVVDSSKSAEEFVLAGGRQGFDVAAGPMPHNEEAPYGGTFVSGDSFWLAGGLDPATEDGALAFLQFLINPENAAHWHRGNGFVPVTGAARRLLEDEGWFGRSPHRAVAGEQLAASTRTPAALGASLGNQDAIGEVLARAMADVVRGAAAEQRLRAATVEAQNVLDEYHASRRGEAGPPETARHASARRDGAARREPSPSVTVLDNTVPDPNGTRSTTP</sequence>
<dbReference type="GO" id="GO:0030313">
    <property type="term" value="C:cell envelope"/>
    <property type="evidence" value="ECO:0007669"/>
    <property type="project" value="UniProtKB-SubCell"/>
</dbReference>
<organism evidence="6 7">
    <name type="scientific">Amycolatopsis antarctica</name>
    <dbReference type="NCBI Taxonomy" id="1854586"/>
    <lineage>
        <taxon>Bacteria</taxon>
        <taxon>Bacillati</taxon>
        <taxon>Actinomycetota</taxon>
        <taxon>Actinomycetes</taxon>
        <taxon>Pseudonocardiales</taxon>
        <taxon>Pseudonocardiaceae</taxon>
        <taxon>Amycolatopsis</taxon>
    </lineage>
</organism>
<accession>A0A263D2N9</accession>
<feature type="compositionally biased region" description="Basic and acidic residues" evidence="5">
    <location>
        <begin position="434"/>
        <end position="463"/>
    </location>
</feature>
<dbReference type="InterPro" id="IPR006059">
    <property type="entry name" value="SBP"/>
</dbReference>
<protein>
    <submittedName>
        <fullName evidence="6">Phosphate ABC transporter</fullName>
    </submittedName>
</protein>
<proteinExistence type="inferred from homology"/>
<comment type="caution">
    <text evidence="6">The sequence shown here is derived from an EMBL/GenBank/DDBJ whole genome shotgun (WGS) entry which is preliminary data.</text>
</comment>
<dbReference type="Gene3D" id="3.40.190.10">
    <property type="entry name" value="Periplasmic binding protein-like II"/>
    <property type="match status" value="2"/>
</dbReference>
<dbReference type="Proteomes" id="UP000242444">
    <property type="component" value="Unassembled WGS sequence"/>
</dbReference>
<comment type="similarity">
    <text evidence="2">Belongs to the bacterial solute-binding protein 1 family.</text>
</comment>
<feature type="region of interest" description="Disordered" evidence="5">
    <location>
        <begin position="434"/>
        <end position="485"/>
    </location>
</feature>
<dbReference type="AlphaFoldDB" id="A0A263D2N9"/>
<evidence type="ECO:0000256" key="2">
    <source>
        <dbReference type="ARBA" id="ARBA00008520"/>
    </source>
</evidence>
<dbReference type="EMBL" id="NKYE01000010">
    <property type="protein sequence ID" value="OZM71897.1"/>
    <property type="molecule type" value="Genomic_DNA"/>
</dbReference>
<gene>
    <name evidence="6" type="ORF">CFN78_17235</name>
</gene>
<dbReference type="SUPFAM" id="SSF53850">
    <property type="entry name" value="Periplasmic binding protein-like II"/>
    <property type="match status" value="1"/>
</dbReference>
<dbReference type="OrthoDB" id="9780991at2"/>
<keyword evidence="7" id="KW-1185">Reference proteome</keyword>
<dbReference type="RefSeq" id="WP_094863854.1">
    <property type="nucleotide sequence ID" value="NZ_NKYE01000010.1"/>
</dbReference>
<dbReference type="PANTHER" id="PTHR43649">
    <property type="entry name" value="ARABINOSE-BINDING PROTEIN-RELATED"/>
    <property type="match status" value="1"/>
</dbReference>
<reference evidence="6 7" key="1">
    <citation type="submission" date="2017-07" db="EMBL/GenBank/DDBJ databases">
        <title>Amycolatopsis antarcticus sp. nov., isolated from the surface of an Antarcticus brown macroalga.</title>
        <authorList>
            <person name="Wang J."/>
            <person name="Leiva S."/>
            <person name="Huang J."/>
            <person name="Huang Y."/>
        </authorList>
    </citation>
    <scope>NUCLEOTIDE SEQUENCE [LARGE SCALE GENOMIC DNA]</scope>
    <source>
        <strain evidence="6 7">AU-G6</strain>
    </source>
</reference>
<evidence type="ECO:0000256" key="3">
    <source>
        <dbReference type="ARBA" id="ARBA00022448"/>
    </source>
</evidence>
<evidence type="ECO:0000313" key="7">
    <source>
        <dbReference type="Proteomes" id="UP000242444"/>
    </source>
</evidence>
<keyword evidence="3" id="KW-0813">Transport</keyword>
<dbReference type="InParanoid" id="A0A263D2N9"/>
<evidence type="ECO:0000256" key="4">
    <source>
        <dbReference type="ARBA" id="ARBA00022729"/>
    </source>
</evidence>
<comment type="subcellular location">
    <subcellularLocation>
        <location evidence="1">Cell envelope</location>
    </subcellularLocation>
</comment>